<proteinExistence type="predicted"/>
<dbReference type="Proteomes" id="UP001476798">
    <property type="component" value="Unassembled WGS sequence"/>
</dbReference>
<reference evidence="2 3" key="1">
    <citation type="submission" date="2021-06" db="EMBL/GenBank/DDBJ databases">
        <authorList>
            <person name="Palmer J.M."/>
        </authorList>
    </citation>
    <scope>NUCLEOTIDE SEQUENCE [LARGE SCALE GENOMIC DNA]</scope>
    <source>
        <strain evidence="2 3">GA_2019</strain>
        <tissue evidence="2">Muscle</tissue>
    </source>
</reference>
<comment type="caution">
    <text evidence="2">The sequence shown here is derived from an EMBL/GenBank/DDBJ whole genome shotgun (WGS) entry which is preliminary data.</text>
</comment>
<name>A0ABV0NFJ6_9TELE</name>
<evidence type="ECO:0000256" key="1">
    <source>
        <dbReference type="SAM" id="MobiDB-lite"/>
    </source>
</evidence>
<sequence length="123" mass="13572">GPQGPLLAPRELYPFWSMARPGAQAPRCELPKFAGNVPKGKNTPNCHQVEQGHPHERKDSTVMSGLPFATYGQAKGPHDLWNVLSSRNVWIVSLGRPLGMNVLKGRRHLVGMDCCLMRPLVPL</sequence>
<evidence type="ECO:0000313" key="2">
    <source>
        <dbReference type="EMBL" id="MEQ2169649.1"/>
    </source>
</evidence>
<evidence type="ECO:0000313" key="3">
    <source>
        <dbReference type="Proteomes" id="UP001476798"/>
    </source>
</evidence>
<feature type="region of interest" description="Disordered" evidence="1">
    <location>
        <begin position="35"/>
        <end position="61"/>
    </location>
</feature>
<feature type="non-terminal residue" evidence="2">
    <location>
        <position position="1"/>
    </location>
</feature>
<protein>
    <submittedName>
        <fullName evidence="2">Uncharacterized protein</fullName>
    </submittedName>
</protein>
<dbReference type="EMBL" id="JAHRIO010033554">
    <property type="protein sequence ID" value="MEQ2169649.1"/>
    <property type="molecule type" value="Genomic_DNA"/>
</dbReference>
<accession>A0ABV0NFJ6</accession>
<gene>
    <name evidence="2" type="ORF">GOODEAATRI_027369</name>
</gene>
<feature type="compositionally biased region" description="Basic and acidic residues" evidence="1">
    <location>
        <begin position="50"/>
        <end position="60"/>
    </location>
</feature>
<organism evidence="2 3">
    <name type="scientific">Goodea atripinnis</name>
    <dbReference type="NCBI Taxonomy" id="208336"/>
    <lineage>
        <taxon>Eukaryota</taxon>
        <taxon>Metazoa</taxon>
        <taxon>Chordata</taxon>
        <taxon>Craniata</taxon>
        <taxon>Vertebrata</taxon>
        <taxon>Euteleostomi</taxon>
        <taxon>Actinopterygii</taxon>
        <taxon>Neopterygii</taxon>
        <taxon>Teleostei</taxon>
        <taxon>Neoteleostei</taxon>
        <taxon>Acanthomorphata</taxon>
        <taxon>Ovalentaria</taxon>
        <taxon>Atherinomorphae</taxon>
        <taxon>Cyprinodontiformes</taxon>
        <taxon>Goodeidae</taxon>
        <taxon>Goodea</taxon>
    </lineage>
</organism>
<keyword evidence="3" id="KW-1185">Reference proteome</keyword>